<dbReference type="CDD" id="cd00806">
    <property type="entry name" value="TrpRS_core"/>
    <property type="match status" value="1"/>
</dbReference>
<dbReference type="PANTHER" id="PTHR43766">
    <property type="entry name" value="TRYPTOPHAN--TRNA LIGASE, MITOCHONDRIAL"/>
    <property type="match status" value="1"/>
</dbReference>
<keyword evidence="7 10" id="KW-0030">Aminoacyl-tRNA synthetase</keyword>
<evidence type="ECO:0000313" key="11">
    <source>
        <dbReference type="EMBL" id="OYV03510.1"/>
    </source>
</evidence>
<evidence type="ECO:0000256" key="5">
    <source>
        <dbReference type="ARBA" id="ARBA00022840"/>
    </source>
</evidence>
<keyword evidence="4 10" id="KW-0547">Nucleotide-binding</keyword>
<evidence type="ECO:0000256" key="1">
    <source>
        <dbReference type="ARBA" id="ARBA00005594"/>
    </source>
</evidence>
<dbReference type="AlphaFoldDB" id="A0A257LVQ2"/>
<evidence type="ECO:0000256" key="9">
    <source>
        <dbReference type="NCBIfam" id="TIGR00233"/>
    </source>
</evidence>
<evidence type="ECO:0000256" key="6">
    <source>
        <dbReference type="ARBA" id="ARBA00022917"/>
    </source>
</evidence>
<dbReference type="Proteomes" id="UP000216312">
    <property type="component" value="Unassembled WGS sequence"/>
</dbReference>
<dbReference type="GO" id="GO:0006436">
    <property type="term" value="P:tryptophanyl-tRNA aminoacylation"/>
    <property type="evidence" value="ECO:0007669"/>
    <property type="project" value="UniProtKB-UniRule"/>
</dbReference>
<reference evidence="12" key="1">
    <citation type="submission" date="2017-07" db="EMBL/GenBank/DDBJ databases">
        <title>Novel pathways for hydrocarbon cycling and metabolic interdependencies in hydrothermal sediment communities.</title>
        <authorList>
            <person name="Dombrowski N."/>
            <person name="Seitz K."/>
            <person name="Teske A."/>
            <person name="Baker B."/>
        </authorList>
    </citation>
    <scope>NUCLEOTIDE SEQUENCE [LARGE SCALE GENOMIC DNA]</scope>
</reference>
<evidence type="ECO:0000256" key="7">
    <source>
        <dbReference type="ARBA" id="ARBA00023146"/>
    </source>
</evidence>
<sequence>MKRILSGYRPTGMIHLGNYFGSLVNWIRLQSEYDCYFEVADYHALTTYYQHTDELPDYKVEMARDWLAAGLSHEKATIFIQSLVPEHAELHVLLSMLVPVPWLERNPTVKEMIRDMNLQDNITYGLLGYPVLQAADILIYKAECVPVGQDQLPHVELAREIAKRFNHLYGKTFPVPEPMLSQHPKVPGIDGRKMSKSLQNAIFIRDTYKDIKRKVYQAFTDPKKIRLGDPGHPEGCVVFAYHNLVNKDEIDQIEADCKSGKLGCVECKKRCAHAIYEFLIPVRENLQNFTPERTKEILVEGSKRARKIAQATLEEVKEKMHLK</sequence>
<evidence type="ECO:0000256" key="8">
    <source>
        <dbReference type="ARBA" id="ARBA00049929"/>
    </source>
</evidence>
<comment type="caution">
    <text evidence="11">The sequence shown here is derived from an EMBL/GenBank/DDBJ whole genome shotgun (WGS) entry which is preliminary data.</text>
</comment>
<evidence type="ECO:0000256" key="10">
    <source>
        <dbReference type="RuleBase" id="RU363036"/>
    </source>
</evidence>
<dbReference type="SUPFAM" id="SSF52374">
    <property type="entry name" value="Nucleotidylyl transferase"/>
    <property type="match status" value="1"/>
</dbReference>
<dbReference type="PRINTS" id="PR01039">
    <property type="entry name" value="TRNASYNTHTRP"/>
</dbReference>
<dbReference type="GO" id="GO:0005829">
    <property type="term" value="C:cytosol"/>
    <property type="evidence" value="ECO:0007669"/>
    <property type="project" value="TreeGrafter"/>
</dbReference>
<dbReference type="Gene3D" id="1.10.240.10">
    <property type="entry name" value="Tyrosyl-Transfer RNA Synthetase"/>
    <property type="match status" value="1"/>
</dbReference>
<keyword evidence="6 10" id="KW-0648">Protein biosynthesis</keyword>
<dbReference type="PROSITE" id="PS00178">
    <property type="entry name" value="AA_TRNA_LIGASE_I"/>
    <property type="match status" value="1"/>
</dbReference>
<dbReference type="NCBIfam" id="TIGR00233">
    <property type="entry name" value="trpS"/>
    <property type="match status" value="1"/>
</dbReference>
<dbReference type="PANTHER" id="PTHR43766:SF1">
    <property type="entry name" value="TRYPTOPHAN--TRNA LIGASE, MITOCHONDRIAL"/>
    <property type="match status" value="1"/>
</dbReference>
<name>A0A257LVQ2_UNCW3</name>
<dbReference type="FunFam" id="1.10.240.10:FF:000005">
    <property type="entry name" value="Tryptophan--tRNA ligase"/>
    <property type="match status" value="1"/>
</dbReference>
<evidence type="ECO:0000313" key="12">
    <source>
        <dbReference type="Proteomes" id="UP000216312"/>
    </source>
</evidence>
<proteinExistence type="inferred from homology"/>
<evidence type="ECO:0000256" key="3">
    <source>
        <dbReference type="ARBA" id="ARBA00022598"/>
    </source>
</evidence>
<keyword evidence="3 10" id="KW-0436">Ligase</keyword>
<accession>A0A257LVQ2</accession>
<organism evidence="11 12">
    <name type="scientific">candidate division WOR-3 bacterium 4484_18</name>
    <dbReference type="NCBI Taxonomy" id="2020626"/>
    <lineage>
        <taxon>Bacteria</taxon>
        <taxon>Bacteria division WOR-3</taxon>
    </lineage>
</organism>
<comment type="catalytic activity">
    <reaction evidence="8">
        <text>tRNA(Trp) + L-tryptophan + ATP = L-tryptophyl-tRNA(Trp) + AMP + diphosphate + H(+)</text>
        <dbReference type="Rhea" id="RHEA:24080"/>
        <dbReference type="Rhea" id="RHEA-COMP:9671"/>
        <dbReference type="Rhea" id="RHEA-COMP:9705"/>
        <dbReference type="ChEBI" id="CHEBI:15378"/>
        <dbReference type="ChEBI" id="CHEBI:30616"/>
        <dbReference type="ChEBI" id="CHEBI:33019"/>
        <dbReference type="ChEBI" id="CHEBI:57912"/>
        <dbReference type="ChEBI" id="CHEBI:78442"/>
        <dbReference type="ChEBI" id="CHEBI:78535"/>
        <dbReference type="ChEBI" id="CHEBI:456215"/>
        <dbReference type="EC" id="6.1.1.2"/>
    </reaction>
</comment>
<dbReference type="GO" id="GO:0004830">
    <property type="term" value="F:tryptophan-tRNA ligase activity"/>
    <property type="evidence" value="ECO:0007669"/>
    <property type="project" value="UniProtKB-UniRule"/>
</dbReference>
<dbReference type="GO" id="GO:0005524">
    <property type="term" value="F:ATP binding"/>
    <property type="evidence" value="ECO:0007669"/>
    <property type="project" value="UniProtKB-KW"/>
</dbReference>
<dbReference type="EC" id="6.1.1.2" evidence="2 9"/>
<dbReference type="InterPro" id="IPR050203">
    <property type="entry name" value="Trp-tRNA_synthetase"/>
</dbReference>
<dbReference type="InterPro" id="IPR014729">
    <property type="entry name" value="Rossmann-like_a/b/a_fold"/>
</dbReference>
<evidence type="ECO:0000256" key="2">
    <source>
        <dbReference type="ARBA" id="ARBA00013161"/>
    </source>
</evidence>
<gene>
    <name evidence="11" type="primary">trpS</name>
    <name evidence="11" type="ORF">CGW93_00305</name>
</gene>
<dbReference type="InterPro" id="IPR002305">
    <property type="entry name" value="aa-tRNA-synth_Ic"/>
</dbReference>
<dbReference type="Gene3D" id="3.40.50.620">
    <property type="entry name" value="HUPs"/>
    <property type="match status" value="1"/>
</dbReference>
<dbReference type="EMBL" id="NMUJ01000003">
    <property type="protein sequence ID" value="OYV03510.1"/>
    <property type="molecule type" value="Genomic_DNA"/>
</dbReference>
<keyword evidence="5 10" id="KW-0067">ATP-binding</keyword>
<dbReference type="Pfam" id="PF00579">
    <property type="entry name" value="tRNA-synt_1b"/>
    <property type="match status" value="1"/>
</dbReference>
<protein>
    <recommendedName>
        <fullName evidence="2 9">Tryptophan--tRNA ligase</fullName>
        <ecNumber evidence="2 9">6.1.1.2</ecNumber>
    </recommendedName>
</protein>
<dbReference type="InterPro" id="IPR002306">
    <property type="entry name" value="Trp-tRNA-ligase"/>
</dbReference>
<dbReference type="InterPro" id="IPR001412">
    <property type="entry name" value="aa-tRNA-synth_I_CS"/>
</dbReference>
<evidence type="ECO:0000256" key="4">
    <source>
        <dbReference type="ARBA" id="ARBA00022741"/>
    </source>
</evidence>
<comment type="similarity">
    <text evidence="1 10">Belongs to the class-I aminoacyl-tRNA synthetase family.</text>
</comment>